<feature type="repeat" description="PPR" evidence="4">
    <location>
        <begin position="306"/>
        <end position="340"/>
    </location>
</feature>
<evidence type="ECO:0000256" key="3">
    <source>
        <dbReference type="ARBA" id="ARBA00022946"/>
    </source>
</evidence>
<keyword evidence="7" id="KW-1185">Reference proteome</keyword>
<evidence type="ECO:0000256" key="2">
    <source>
        <dbReference type="ARBA" id="ARBA00022737"/>
    </source>
</evidence>
<feature type="repeat" description="PPR" evidence="4">
    <location>
        <begin position="167"/>
        <end position="201"/>
    </location>
</feature>
<feature type="repeat" description="PPR" evidence="4">
    <location>
        <begin position="131"/>
        <end position="166"/>
    </location>
</feature>
<dbReference type="AlphaFoldDB" id="A0A5J9U717"/>
<evidence type="ECO:0000256" key="1">
    <source>
        <dbReference type="ARBA" id="ARBA00007626"/>
    </source>
</evidence>
<feature type="repeat" description="PPR" evidence="4">
    <location>
        <begin position="236"/>
        <end position="270"/>
    </location>
</feature>
<comment type="similarity">
    <text evidence="1">Belongs to the PPR family. P subfamily.</text>
</comment>
<accession>A0A5J9U717</accession>
<evidence type="ECO:0000313" key="7">
    <source>
        <dbReference type="Proteomes" id="UP000324897"/>
    </source>
</evidence>
<feature type="repeat" description="PPR" evidence="4">
    <location>
        <begin position="96"/>
        <end position="130"/>
    </location>
</feature>
<keyword evidence="2" id="KW-0677">Repeat</keyword>
<dbReference type="Pfam" id="PF13041">
    <property type="entry name" value="PPR_2"/>
    <property type="match status" value="4"/>
</dbReference>
<dbReference type="PANTHER" id="PTHR46128">
    <property type="entry name" value="MITOCHONDRIAL GROUP I INTRON SPLICING FACTOR CCM1"/>
    <property type="match status" value="1"/>
</dbReference>
<dbReference type="InterPro" id="IPR002885">
    <property type="entry name" value="PPR_rpt"/>
</dbReference>
<proteinExistence type="inferred from homology"/>
<dbReference type="EMBL" id="RWGY01000029">
    <property type="protein sequence ID" value="TVU19277.1"/>
    <property type="molecule type" value="Genomic_DNA"/>
</dbReference>
<dbReference type="InterPro" id="IPR050872">
    <property type="entry name" value="PPR_P_subfamily"/>
</dbReference>
<organism evidence="6 7">
    <name type="scientific">Eragrostis curvula</name>
    <name type="common">weeping love grass</name>
    <dbReference type="NCBI Taxonomy" id="38414"/>
    <lineage>
        <taxon>Eukaryota</taxon>
        <taxon>Viridiplantae</taxon>
        <taxon>Streptophyta</taxon>
        <taxon>Embryophyta</taxon>
        <taxon>Tracheophyta</taxon>
        <taxon>Spermatophyta</taxon>
        <taxon>Magnoliopsida</taxon>
        <taxon>Liliopsida</taxon>
        <taxon>Poales</taxon>
        <taxon>Poaceae</taxon>
        <taxon>PACMAD clade</taxon>
        <taxon>Chloridoideae</taxon>
        <taxon>Eragrostideae</taxon>
        <taxon>Eragrostidinae</taxon>
        <taxon>Eragrostis</taxon>
    </lineage>
</organism>
<keyword evidence="3" id="KW-0809">Transit peptide</keyword>
<evidence type="ECO:0000256" key="5">
    <source>
        <dbReference type="SAM" id="MobiDB-lite"/>
    </source>
</evidence>
<evidence type="ECO:0000256" key="4">
    <source>
        <dbReference type="PROSITE-ProRule" id="PRU00708"/>
    </source>
</evidence>
<evidence type="ECO:0000313" key="6">
    <source>
        <dbReference type="EMBL" id="TVU19277.1"/>
    </source>
</evidence>
<evidence type="ECO:0008006" key="8">
    <source>
        <dbReference type="Google" id="ProtNLM"/>
    </source>
</evidence>
<dbReference type="Gene3D" id="1.25.40.10">
    <property type="entry name" value="Tetratricopeptide repeat domain"/>
    <property type="match status" value="5"/>
</dbReference>
<protein>
    <recommendedName>
        <fullName evidence="8">Pentacotripeptide-repeat region of PRORP domain-containing protein</fullName>
    </recommendedName>
</protein>
<dbReference type="Proteomes" id="UP000324897">
    <property type="component" value="Chromosome 7"/>
</dbReference>
<feature type="compositionally biased region" description="Pro residues" evidence="5">
    <location>
        <begin position="39"/>
        <end position="52"/>
    </location>
</feature>
<dbReference type="NCBIfam" id="TIGR00756">
    <property type="entry name" value="PPR"/>
    <property type="match status" value="4"/>
</dbReference>
<dbReference type="PANTHER" id="PTHR46128:SF172">
    <property type="entry name" value="PENTACOTRIPEPTIDE-REPEAT REGION OF PRORP DOMAIN-CONTAINING PROTEIN"/>
    <property type="match status" value="1"/>
</dbReference>
<dbReference type="PROSITE" id="PS51375">
    <property type="entry name" value="PPR"/>
    <property type="match status" value="6"/>
</dbReference>
<reference evidence="6 7" key="1">
    <citation type="journal article" date="2019" name="Sci. Rep.">
        <title>A high-quality genome of Eragrostis curvula grass provides insights into Poaceae evolution and supports new strategies to enhance forage quality.</title>
        <authorList>
            <person name="Carballo J."/>
            <person name="Santos B.A.C.M."/>
            <person name="Zappacosta D."/>
            <person name="Garbus I."/>
            <person name="Selva J.P."/>
            <person name="Gallo C.A."/>
            <person name="Diaz A."/>
            <person name="Albertini E."/>
            <person name="Caccamo M."/>
            <person name="Echenique V."/>
        </authorList>
    </citation>
    <scope>NUCLEOTIDE SEQUENCE [LARGE SCALE GENOMIC DNA]</scope>
    <source>
        <strain evidence="7">cv. Victoria</strain>
        <tissue evidence="6">Leaf</tissue>
    </source>
</reference>
<sequence>MLYPSQPITRRLFLRSLSTLPRDHLILRFAALAKELSDQPPPPRPPPRPLSPHPYDYNRLMSAHAASGGGGNPGAGADRALHLLDEMRTLLGRRPDAACFTTAAAALSSASRPEAALAVLEAMAADGIAPDVAACTVLVGVYACRLRWFDSAYEVVRWMVANGVAPDVVTYSTLISGLCSAGRVAEALGVLDMMLEEECQPNAHTYTPIMHAYCVGAFKEVDKLLEESGAKGWIPDTITYSTYMDGLCKSGRVDKSFALVDKMLANGLRPNDITLNILLDGVCRRATAWAAKCLLECSTELGWHANVVNYNTVMRRLCDERKWLAVVKLFDDMFKKGIAPNSWTFSIVIHSLCKLGKLHQALCLLGSKEFVPNVVTYNTLIRHLGLLGKANEAYLMFHKMTKEGIAPNETTYGLVIDCLCRGDKFLDEFSCFGSSMEYGPSTSALLGIVRSLIAGDRLRELQTLIGWVLGQGFIIDVCMYEEMIFAFCKKGYCRSVDMYKGKKDTQRLEEKKLGKIFFSEKPTNDTYGDAKAHEEGFNKGSRLSISSRFAKDWTNAIGTMKKKVRKKRRTAIRSLLIESSTKVNFDQQRNYSLDDVIILFEELCQKHRSDEQRN</sequence>
<feature type="repeat" description="PPR" evidence="4">
    <location>
        <begin position="373"/>
        <end position="407"/>
    </location>
</feature>
<feature type="region of interest" description="Disordered" evidence="5">
    <location>
        <begin position="36"/>
        <end position="55"/>
    </location>
</feature>
<dbReference type="OrthoDB" id="1689567at2759"/>
<comment type="caution">
    <text evidence="6">The sequence shown here is derived from an EMBL/GenBank/DDBJ whole genome shotgun (WGS) entry which is preliminary data.</text>
</comment>
<dbReference type="InterPro" id="IPR011990">
    <property type="entry name" value="TPR-like_helical_dom_sf"/>
</dbReference>
<gene>
    <name evidence="6" type="ORF">EJB05_35416</name>
</gene>
<feature type="non-terminal residue" evidence="6">
    <location>
        <position position="1"/>
    </location>
</feature>
<dbReference type="Gramene" id="TVU19277">
    <property type="protein sequence ID" value="TVU19277"/>
    <property type="gene ID" value="EJB05_35416"/>
</dbReference>
<name>A0A5J9U717_9POAL</name>